<protein>
    <submittedName>
        <fullName evidence="1">Uncharacterized protein</fullName>
    </submittedName>
</protein>
<dbReference type="Gene3D" id="3.80.10.10">
    <property type="entry name" value="Ribonuclease Inhibitor"/>
    <property type="match status" value="1"/>
</dbReference>
<dbReference type="InterPro" id="IPR032675">
    <property type="entry name" value="LRR_dom_sf"/>
</dbReference>
<proteinExistence type="predicted"/>
<name>A0AA39UM37_9AGAR</name>
<dbReference type="EMBL" id="JAUEPR010000002">
    <property type="protein sequence ID" value="KAK0488684.1"/>
    <property type="molecule type" value="Genomic_DNA"/>
</dbReference>
<gene>
    <name evidence="1" type="ORF">IW261DRAFT_366429</name>
</gene>
<sequence>MQRARKYAWEVKTAISLVCKSWNTIVTEFVFEEITIGPRVPSLEILDMFGRWVRRIELQAIDTEHCSIRLVDILSRCPRLEILAKLSSADFDSSNFWGGFSNYDTSLCCLRRVDWTSSDPGCSLEACRASESAFMSIASRAPNLNHLSSSTPLLNKLFDNNHEIPLLSLNAIRFPVAYVKNLRLSLSSMPQCPLPLPFHVPCLTHVIIDKTILHSLRHLSQLPQLPQVTMLELQDGVFLEATRLSILFHVFPNCEELAVPAGRVHVAKHGSSRHAADKYYSSIKRIRLFASPFGPLRSLNGWMKLHAHVLFTECFPAVDTVFLHGDWRFTITAQLLRDLKSMLQDRSCWLLYENGSPVP</sequence>
<evidence type="ECO:0000313" key="2">
    <source>
        <dbReference type="Proteomes" id="UP001175227"/>
    </source>
</evidence>
<organism evidence="1 2">
    <name type="scientific">Armillaria novae-zelandiae</name>
    <dbReference type="NCBI Taxonomy" id="153914"/>
    <lineage>
        <taxon>Eukaryota</taxon>
        <taxon>Fungi</taxon>
        <taxon>Dikarya</taxon>
        <taxon>Basidiomycota</taxon>
        <taxon>Agaricomycotina</taxon>
        <taxon>Agaricomycetes</taxon>
        <taxon>Agaricomycetidae</taxon>
        <taxon>Agaricales</taxon>
        <taxon>Marasmiineae</taxon>
        <taxon>Physalacriaceae</taxon>
        <taxon>Armillaria</taxon>
    </lineage>
</organism>
<dbReference type="Proteomes" id="UP001175227">
    <property type="component" value="Unassembled WGS sequence"/>
</dbReference>
<accession>A0AA39UM37</accession>
<reference evidence="1" key="1">
    <citation type="submission" date="2023-06" db="EMBL/GenBank/DDBJ databases">
        <authorList>
            <consortium name="Lawrence Berkeley National Laboratory"/>
            <person name="Ahrendt S."/>
            <person name="Sahu N."/>
            <person name="Indic B."/>
            <person name="Wong-Bajracharya J."/>
            <person name="Merenyi Z."/>
            <person name="Ke H.-M."/>
            <person name="Monk M."/>
            <person name="Kocsube S."/>
            <person name="Drula E."/>
            <person name="Lipzen A."/>
            <person name="Balint B."/>
            <person name="Henrissat B."/>
            <person name="Andreopoulos B."/>
            <person name="Martin F.M."/>
            <person name="Harder C.B."/>
            <person name="Rigling D."/>
            <person name="Ford K.L."/>
            <person name="Foster G.D."/>
            <person name="Pangilinan J."/>
            <person name="Papanicolaou A."/>
            <person name="Barry K."/>
            <person name="LaButti K."/>
            <person name="Viragh M."/>
            <person name="Koriabine M."/>
            <person name="Yan M."/>
            <person name="Riley R."/>
            <person name="Champramary S."/>
            <person name="Plett K.L."/>
            <person name="Tsai I.J."/>
            <person name="Slot J."/>
            <person name="Sipos G."/>
            <person name="Plett J."/>
            <person name="Nagy L.G."/>
            <person name="Grigoriev I.V."/>
        </authorList>
    </citation>
    <scope>NUCLEOTIDE SEQUENCE</scope>
    <source>
        <strain evidence="1">ICMP 16352</strain>
    </source>
</reference>
<dbReference type="AlphaFoldDB" id="A0AA39UM37"/>
<evidence type="ECO:0000313" key="1">
    <source>
        <dbReference type="EMBL" id="KAK0488684.1"/>
    </source>
</evidence>
<comment type="caution">
    <text evidence="1">The sequence shown here is derived from an EMBL/GenBank/DDBJ whole genome shotgun (WGS) entry which is preliminary data.</text>
</comment>
<keyword evidence="2" id="KW-1185">Reference proteome</keyword>